<dbReference type="InterPro" id="IPR012677">
    <property type="entry name" value="Nucleotide-bd_a/b_plait_sf"/>
</dbReference>
<feature type="domain" description="RRM" evidence="6">
    <location>
        <begin position="3"/>
        <end position="130"/>
    </location>
</feature>
<feature type="region of interest" description="Disordered" evidence="5">
    <location>
        <begin position="127"/>
        <end position="150"/>
    </location>
</feature>
<dbReference type="InterPro" id="IPR035979">
    <property type="entry name" value="RBD_domain_sf"/>
</dbReference>
<keyword evidence="2" id="KW-0747">Spliceosome</keyword>
<protein>
    <recommendedName>
        <fullName evidence="6">RRM domain-containing protein</fullName>
    </recommendedName>
</protein>
<keyword evidence="1" id="KW-0507">mRNA processing</keyword>
<evidence type="ECO:0000256" key="1">
    <source>
        <dbReference type="ARBA" id="ARBA00022664"/>
    </source>
</evidence>
<evidence type="ECO:0000256" key="5">
    <source>
        <dbReference type="SAM" id="MobiDB-lite"/>
    </source>
</evidence>
<dbReference type="PANTHER" id="PTHR23147">
    <property type="entry name" value="SERINE/ARGININE RICH SPLICING FACTOR"/>
    <property type="match status" value="1"/>
</dbReference>
<dbReference type="Pfam" id="PF00076">
    <property type="entry name" value="RRM_1"/>
    <property type="match status" value="3"/>
</dbReference>
<organism evidence="7 8">
    <name type="scientific">Brassica cretica</name>
    <name type="common">Mustard</name>
    <dbReference type="NCBI Taxonomy" id="69181"/>
    <lineage>
        <taxon>Eukaryota</taxon>
        <taxon>Viridiplantae</taxon>
        <taxon>Streptophyta</taxon>
        <taxon>Embryophyta</taxon>
        <taxon>Tracheophyta</taxon>
        <taxon>Spermatophyta</taxon>
        <taxon>Magnoliopsida</taxon>
        <taxon>eudicotyledons</taxon>
        <taxon>Gunneridae</taxon>
        <taxon>Pentapetalae</taxon>
        <taxon>rosids</taxon>
        <taxon>malvids</taxon>
        <taxon>Brassicales</taxon>
        <taxon>Brassicaceae</taxon>
        <taxon>Brassiceae</taxon>
        <taxon>Brassica</taxon>
    </lineage>
</organism>
<feature type="non-terminal residue" evidence="7">
    <location>
        <position position="1"/>
    </location>
</feature>
<evidence type="ECO:0000313" key="7">
    <source>
        <dbReference type="EMBL" id="KAF3530730.1"/>
    </source>
</evidence>
<keyword evidence="4" id="KW-0694">RNA-binding</keyword>
<evidence type="ECO:0000256" key="2">
    <source>
        <dbReference type="ARBA" id="ARBA00022728"/>
    </source>
</evidence>
<name>A0ABQ7BF05_BRACR</name>
<keyword evidence="8" id="KW-1185">Reference proteome</keyword>
<sequence length="393" mass="45324">IMKPVFCGNFEYDAREGDLERLFRKYGRVERVDMKAGKQVPPHFSFLLPFTLFDASEGERICLLVCWRLLTCFTLLTARGLSSFIFVASSPGFAFVYMENERDADDAIRGLDRIEFGRKGRRLRVEWTKGERGGDRRTGGGSRRSSSSMRPSKTLFVINFDADNTRTRDLERHFEPYGKIVNVRIRRNFAFIQYEEQEDATRALEATNNSKLMDKVISVEYAMKDDDARGNGQSPDRRRDRSPERRRRSLSPYKRERGSPDYGRGGSPVAAYRKERTSPDYGRRRSPSPYKRSRRMSPEYGRDRRGNESPRRRERVASPNEKRERRSPDDSPFKKESPKNGGGEVESPRRERSRSSPENGQVESPSSIGRRDSDDGAESPMQKSRSRSPPAEE</sequence>
<dbReference type="PROSITE" id="PS50102">
    <property type="entry name" value="RRM"/>
    <property type="match status" value="2"/>
</dbReference>
<dbReference type="EMBL" id="QGKV02001507">
    <property type="protein sequence ID" value="KAF3530730.1"/>
    <property type="molecule type" value="Genomic_DNA"/>
</dbReference>
<feature type="compositionally biased region" description="Basic and acidic residues" evidence="5">
    <location>
        <begin position="346"/>
        <end position="355"/>
    </location>
</feature>
<evidence type="ECO:0000313" key="8">
    <source>
        <dbReference type="Proteomes" id="UP000266723"/>
    </source>
</evidence>
<feature type="compositionally biased region" description="Basic and acidic residues" evidence="5">
    <location>
        <begin position="223"/>
        <end position="243"/>
    </location>
</feature>
<feature type="compositionally biased region" description="Basic and acidic residues" evidence="5">
    <location>
        <begin position="127"/>
        <end position="138"/>
    </location>
</feature>
<dbReference type="SUPFAM" id="SSF54928">
    <property type="entry name" value="RNA-binding domain, RBD"/>
    <property type="match status" value="2"/>
</dbReference>
<dbReference type="InterPro" id="IPR050907">
    <property type="entry name" value="SRSF"/>
</dbReference>
<evidence type="ECO:0000256" key="3">
    <source>
        <dbReference type="ARBA" id="ARBA00023187"/>
    </source>
</evidence>
<dbReference type="SMART" id="SM00360">
    <property type="entry name" value="RRM"/>
    <property type="match status" value="2"/>
</dbReference>
<proteinExistence type="predicted"/>
<reference evidence="7 8" key="1">
    <citation type="journal article" date="2020" name="BMC Genomics">
        <title>Intraspecific diversification of the crop wild relative Brassica cretica Lam. using demographic model selection.</title>
        <authorList>
            <person name="Kioukis A."/>
            <person name="Michalopoulou V.A."/>
            <person name="Briers L."/>
            <person name="Pirintsos S."/>
            <person name="Studholme D.J."/>
            <person name="Pavlidis P."/>
            <person name="Sarris P.F."/>
        </authorList>
    </citation>
    <scope>NUCLEOTIDE SEQUENCE [LARGE SCALE GENOMIC DNA]</scope>
    <source>
        <strain evidence="8">cv. PFS-1207/04</strain>
    </source>
</reference>
<accession>A0ABQ7BF05</accession>
<gene>
    <name evidence="7" type="ORF">DY000_02038322</name>
</gene>
<keyword evidence="3" id="KW-0508">mRNA splicing</keyword>
<feature type="compositionally biased region" description="Basic and acidic residues" evidence="5">
    <location>
        <begin position="296"/>
        <end position="311"/>
    </location>
</feature>
<feature type="compositionally biased region" description="Basic and acidic residues" evidence="5">
    <location>
        <begin position="320"/>
        <end position="338"/>
    </location>
</feature>
<feature type="domain" description="RRM" evidence="6">
    <location>
        <begin position="153"/>
        <end position="224"/>
    </location>
</feature>
<evidence type="ECO:0000256" key="4">
    <source>
        <dbReference type="PROSITE-ProRule" id="PRU00176"/>
    </source>
</evidence>
<feature type="region of interest" description="Disordered" evidence="5">
    <location>
        <begin position="223"/>
        <end position="393"/>
    </location>
</feature>
<dbReference type="Gene3D" id="3.30.70.330">
    <property type="match status" value="2"/>
</dbReference>
<feature type="compositionally biased region" description="Basic and acidic residues" evidence="5">
    <location>
        <begin position="272"/>
        <end position="283"/>
    </location>
</feature>
<comment type="caution">
    <text evidence="7">The sequence shown here is derived from an EMBL/GenBank/DDBJ whole genome shotgun (WGS) entry which is preliminary data.</text>
</comment>
<dbReference type="InterPro" id="IPR000504">
    <property type="entry name" value="RRM_dom"/>
</dbReference>
<dbReference type="Proteomes" id="UP000266723">
    <property type="component" value="Unassembled WGS sequence"/>
</dbReference>
<evidence type="ECO:0000259" key="6">
    <source>
        <dbReference type="PROSITE" id="PS50102"/>
    </source>
</evidence>